<reference evidence="1" key="1">
    <citation type="submission" date="2021-02" db="EMBL/GenBank/DDBJ databases">
        <authorList>
            <person name="Bekaert M."/>
        </authorList>
    </citation>
    <scope>NUCLEOTIDE SEQUENCE</scope>
    <source>
        <strain evidence="1">IoA-00</strain>
    </source>
</reference>
<dbReference type="AlphaFoldDB" id="A0A7R8H0G6"/>
<keyword evidence="2" id="KW-1185">Reference proteome</keyword>
<sequence>MIFNRYTAYALNALSLLVDNISVGVLQDVVLRYSNSISIKLMCNVTYSYDPKDFRNGAEISAQIHSNIRNCFNNLYRINEAMVKNHRNLKCYKWAVTLSKEEIPTEGIRRFLYDPSWCLVIVKIGDISKFKISTTLGSNIIVIDEAEQKSISSQFVKDLPPSARRNVGYLFAIANDAKMIFDFDVMNEIKFWMPNALPSDNFASLNHFENPKTSDYVSLKLNDTIPDCPIYDPYANQSNPIIRTKYRIPSNCKSFKNNFLINNSSNKKINIGVIHSKLDHFKSDQDFKVKKSKAGLLLPKGIFYPYGTESSIYYPSMFWSLYIPSSVNEGESEVLRCYIVKFLCDFFNIDMGFVYQPLTWSSGFPIGSLRTQSNGMVHKIVSHSTIVSQKDIEINADYYAKNPIAVDGFFCEFPASMCEIWIPLKKSIIFLPAHRYNLGRCSISDWKRLNKNLADLDRKKNFIGALSRYDLEYMDHYTNLSPTLFPSYSGVYLRISNSNLKMPNDTEHCKDQTLHAGGFKFYNMGIPLLMPSLRRFYRENDFGEDRTSTSSNYCKDTNLNTFPSDPESAHPFNPNLRKSEDLDSETYWLQFSDFYDWPYVLLFDNVSHLHHLIDHTNFPSISSLMLQEVQIRKEQTYNAWCNVINQM</sequence>
<dbReference type="EMBL" id="HG994580">
    <property type="protein sequence ID" value="CAF2783821.1"/>
    <property type="molecule type" value="Genomic_DNA"/>
</dbReference>
<dbReference type="Proteomes" id="UP000675881">
    <property type="component" value="Chromosome 1"/>
</dbReference>
<dbReference type="OrthoDB" id="419709at2759"/>
<protein>
    <submittedName>
        <fullName evidence="1">(salmon louse) hypothetical protein</fullName>
    </submittedName>
</protein>
<gene>
    <name evidence="1" type="ORF">LSAA_1965</name>
</gene>
<name>A0A7R8H0G6_LEPSM</name>
<dbReference type="PANTHER" id="PTHR31362:SF0">
    <property type="entry name" value="EXOSTOSIN DOMAIN-CONTAINING PROTEIN-RELATED"/>
    <property type="match status" value="1"/>
</dbReference>
<dbReference type="InterPro" id="IPR005049">
    <property type="entry name" value="STL-like"/>
</dbReference>
<accession>A0A7R8H0G6</accession>
<evidence type="ECO:0000313" key="1">
    <source>
        <dbReference type="EMBL" id="CAF2783821.1"/>
    </source>
</evidence>
<evidence type="ECO:0000313" key="2">
    <source>
        <dbReference type="Proteomes" id="UP000675881"/>
    </source>
</evidence>
<organism evidence="1 2">
    <name type="scientific">Lepeophtheirus salmonis</name>
    <name type="common">Salmon louse</name>
    <name type="synonym">Caligus salmonis</name>
    <dbReference type="NCBI Taxonomy" id="72036"/>
    <lineage>
        <taxon>Eukaryota</taxon>
        <taxon>Metazoa</taxon>
        <taxon>Ecdysozoa</taxon>
        <taxon>Arthropoda</taxon>
        <taxon>Crustacea</taxon>
        <taxon>Multicrustacea</taxon>
        <taxon>Hexanauplia</taxon>
        <taxon>Copepoda</taxon>
        <taxon>Siphonostomatoida</taxon>
        <taxon>Caligidae</taxon>
        <taxon>Lepeophtheirus</taxon>
    </lineage>
</organism>
<dbReference type="PANTHER" id="PTHR31362">
    <property type="entry name" value="GLYCOSYLTRANSFERASE STELLO1-RELATED"/>
    <property type="match status" value="1"/>
</dbReference>
<proteinExistence type="predicted"/>